<organism evidence="1 2">
    <name type="scientific">Acaulospora colombiana</name>
    <dbReference type="NCBI Taxonomy" id="27376"/>
    <lineage>
        <taxon>Eukaryota</taxon>
        <taxon>Fungi</taxon>
        <taxon>Fungi incertae sedis</taxon>
        <taxon>Mucoromycota</taxon>
        <taxon>Glomeromycotina</taxon>
        <taxon>Glomeromycetes</taxon>
        <taxon>Diversisporales</taxon>
        <taxon>Acaulosporaceae</taxon>
        <taxon>Acaulospora</taxon>
    </lineage>
</organism>
<name>A0ACA9MVC8_9GLOM</name>
<protein>
    <submittedName>
        <fullName evidence="1">10595_t:CDS:1</fullName>
    </submittedName>
</protein>
<sequence>MSHYDNPERGQPFNNPAPMPKQVPHVDEIGATSAPLKSASFFIGAKCQEFN</sequence>
<accession>A0ACA9MVC8</accession>
<dbReference type="Proteomes" id="UP000789525">
    <property type="component" value="Unassembled WGS sequence"/>
</dbReference>
<evidence type="ECO:0000313" key="1">
    <source>
        <dbReference type="EMBL" id="CAG8614488.1"/>
    </source>
</evidence>
<gene>
    <name evidence="1" type="ORF">ACOLOM_LOCUS7121</name>
</gene>
<feature type="non-terminal residue" evidence="1">
    <location>
        <position position="51"/>
    </location>
</feature>
<proteinExistence type="predicted"/>
<comment type="caution">
    <text evidence="1">The sequence shown here is derived from an EMBL/GenBank/DDBJ whole genome shotgun (WGS) entry which is preliminary data.</text>
</comment>
<evidence type="ECO:0000313" key="2">
    <source>
        <dbReference type="Proteomes" id="UP000789525"/>
    </source>
</evidence>
<dbReference type="EMBL" id="CAJVPT010015852">
    <property type="protein sequence ID" value="CAG8614488.1"/>
    <property type="molecule type" value="Genomic_DNA"/>
</dbReference>
<reference evidence="1" key="1">
    <citation type="submission" date="2021-06" db="EMBL/GenBank/DDBJ databases">
        <authorList>
            <person name="Kallberg Y."/>
            <person name="Tangrot J."/>
            <person name="Rosling A."/>
        </authorList>
    </citation>
    <scope>NUCLEOTIDE SEQUENCE</scope>
    <source>
        <strain evidence="1">CL356</strain>
    </source>
</reference>
<keyword evidence="2" id="KW-1185">Reference proteome</keyword>